<dbReference type="Proteomes" id="UP000653411">
    <property type="component" value="Unassembled WGS sequence"/>
</dbReference>
<organism evidence="3 4">
    <name type="scientific">Streptomyces fuscichromogenes</name>
    <dbReference type="NCBI Taxonomy" id="1324013"/>
    <lineage>
        <taxon>Bacteria</taxon>
        <taxon>Bacillati</taxon>
        <taxon>Actinomycetota</taxon>
        <taxon>Actinomycetes</taxon>
        <taxon>Kitasatosporales</taxon>
        <taxon>Streptomycetaceae</taxon>
        <taxon>Streptomyces</taxon>
    </lineage>
</organism>
<dbReference type="SUPFAM" id="SSF53098">
    <property type="entry name" value="Ribonuclease H-like"/>
    <property type="match status" value="1"/>
</dbReference>
<dbReference type="SUPFAM" id="SSF53383">
    <property type="entry name" value="PLP-dependent transferases"/>
    <property type="match status" value="1"/>
</dbReference>
<reference evidence="3" key="2">
    <citation type="submission" date="2020-09" db="EMBL/GenBank/DDBJ databases">
        <authorList>
            <person name="Sun Q."/>
            <person name="Zhou Y."/>
        </authorList>
    </citation>
    <scope>NUCLEOTIDE SEQUENCE</scope>
    <source>
        <strain evidence="3">CGMCC 4.7110</strain>
    </source>
</reference>
<dbReference type="AlphaFoldDB" id="A0A918CXG0"/>
<dbReference type="Pfam" id="PF13683">
    <property type="entry name" value="rve_3"/>
    <property type="match status" value="1"/>
</dbReference>
<evidence type="ECO:0000256" key="1">
    <source>
        <dbReference type="SAM" id="MobiDB-lite"/>
    </source>
</evidence>
<feature type="compositionally biased region" description="Low complexity" evidence="1">
    <location>
        <begin position="237"/>
        <end position="264"/>
    </location>
</feature>
<name>A0A918CXG0_9ACTN</name>
<feature type="region of interest" description="Disordered" evidence="1">
    <location>
        <begin position="234"/>
        <end position="264"/>
    </location>
</feature>
<reference evidence="3" key="1">
    <citation type="journal article" date="2014" name="Int. J. Syst. Evol. Microbiol.">
        <title>Complete genome sequence of Corynebacterium casei LMG S-19264T (=DSM 44701T), isolated from a smear-ripened cheese.</title>
        <authorList>
            <consortium name="US DOE Joint Genome Institute (JGI-PGF)"/>
            <person name="Walter F."/>
            <person name="Albersmeier A."/>
            <person name="Kalinowski J."/>
            <person name="Ruckert C."/>
        </authorList>
    </citation>
    <scope>NUCLEOTIDE SEQUENCE</scope>
    <source>
        <strain evidence="3">CGMCC 4.7110</strain>
    </source>
</reference>
<dbReference type="InterPro" id="IPR015424">
    <property type="entry name" value="PyrdxlP-dep_Trfase"/>
</dbReference>
<dbReference type="InterPro" id="IPR001584">
    <property type="entry name" value="Integrase_cat-core"/>
</dbReference>
<dbReference type="PANTHER" id="PTHR46889">
    <property type="entry name" value="TRANSPOSASE INSF FOR INSERTION SEQUENCE IS3B-RELATED"/>
    <property type="match status" value="1"/>
</dbReference>
<feature type="region of interest" description="Disordered" evidence="1">
    <location>
        <begin position="138"/>
        <end position="171"/>
    </location>
</feature>
<dbReference type="RefSeq" id="WP_189269420.1">
    <property type="nucleotide sequence ID" value="NZ_BMML01000047.1"/>
</dbReference>
<evidence type="ECO:0000259" key="2">
    <source>
        <dbReference type="Pfam" id="PF13683"/>
    </source>
</evidence>
<dbReference type="Gene3D" id="1.10.260.50">
    <property type="match status" value="1"/>
</dbReference>
<protein>
    <recommendedName>
        <fullName evidence="2">Integrase catalytic domain-containing protein</fullName>
    </recommendedName>
</protein>
<proteinExistence type="predicted"/>
<dbReference type="InterPro" id="IPR050900">
    <property type="entry name" value="Transposase_IS3/IS150/IS904"/>
</dbReference>
<evidence type="ECO:0000313" key="3">
    <source>
        <dbReference type="EMBL" id="GGN45420.1"/>
    </source>
</evidence>
<dbReference type="EMBL" id="BMML01000047">
    <property type="protein sequence ID" value="GGN45420.1"/>
    <property type="molecule type" value="Genomic_DNA"/>
</dbReference>
<dbReference type="GO" id="GO:0015074">
    <property type="term" value="P:DNA integration"/>
    <property type="evidence" value="ECO:0007669"/>
    <property type="project" value="InterPro"/>
</dbReference>
<evidence type="ECO:0000313" key="4">
    <source>
        <dbReference type="Proteomes" id="UP000653411"/>
    </source>
</evidence>
<gene>
    <name evidence="3" type="ORF">GCM10011578_097320</name>
</gene>
<dbReference type="InterPro" id="IPR015421">
    <property type="entry name" value="PyrdxlP-dep_Trfase_major"/>
</dbReference>
<comment type="caution">
    <text evidence="3">The sequence shown here is derived from an EMBL/GenBank/DDBJ whole genome shotgun (WGS) entry which is preliminary data.</text>
</comment>
<feature type="domain" description="Integrase catalytic" evidence="2">
    <location>
        <begin position="75"/>
        <end position="141"/>
    </location>
</feature>
<sequence length="264" mass="27149">MLPFLAGGFGGLSGAHAYRAAPRAAPARARRQVAALIGAGPEEIVLTGSGSEANNPALRSATAVQNAPSACRSLGIVQSMGRGGCALDNAAAESFNSTLRVEFAHRQHFAIRAVARIKISTWIAGFYNTSRRRSADDGLAPIPFERQHGGSTQNVKGPAPGRSGMTTSPRFEGIDSSASGFKYADYAVLVEASEAVHRALRVSGNLPPQICASRPTPMHTGMSAAQLSRCTGSETRPACSASAGTAPPASAGLSHSSAAARLTH</sequence>
<accession>A0A918CXG0</accession>
<dbReference type="Gene3D" id="3.40.640.10">
    <property type="entry name" value="Type I PLP-dependent aspartate aminotransferase-like (Major domain)"/>
    <property type="match status" value="1"/>
</dbReference>
<dbReference type="PANTHER" id="PTHR46889:SF4">
    <property type="entry name" value="TRANSPOSASE INSO FOR INSERTION SEQUENCE ELEMENT IS911B-RELATED"/>
    <property type="match status" value="1"/>
</dbReference>
<dbReference type="InterPro" id="IPR012337">
    <property type="entry name" value="RNaseH-like_sf"/>
</dbReference>
<keyword evidence="4" id="KW-1185">Reference proteome</keyword>